<name>A0AA40FHS9_9HYME</name>
<keyword evidence="3" id="KW-1185">Reference proteome</keyword>
<feature type="region of interest" description="Disordered" evidence="1">
    <location>
        <begin position="89"/>
        <end position="125"/>
    </location>
</feature>
<sequence length="150" mass="17487">MEPIEQRLKIAYRVTGTCFVKSTKFAKNGHIRGLAKLKNTEDRKNRSSEHFGLFPWSRSQKTRSCSRVRGGVHEADTCVSPWLSIPSKDLEEDYTGKEEEEEETRGHREHNKVEQEAEDEEVMKEEDARREFAEFWLGEHTSGHYRSLST</sequence>
<dbReference type="AlphaFoldDB" id="A0AA40FHS9"/>
<dbReference type="Proteomes" id="UP001177670">
    <property type="component" value="Unassembled WGS sequence"/>
</dbReference>
<evidence type="ECO:0000313" key="3">
    <source>
        <dbReference type="Proteomes" id="UP001177670"/>
    </source>
</evidence>
<organism evidence="2 3">
    <name type="scientific">Melipona bicolor</name>
    <dbReference type="NCBI Taxonomy" id="60889"/>
    <lineage>
        <taxon>Eukaryota</taxon>
        <taxon>Metazoa</taxon>
        <taxon>Ecdysozoa</taxon>
        <taxon>Arthropoda</taxon>
        <taxon>Hexapoda</taxon>
        <taxon>Insecta</taxon>
        <taxon>Pterygota</taxon>
        <taxon>Neoptera</taxon>
        <taxon>Endopterygota</taxon>
        <taxon>Hymenoptera</taxon>
        <taxon>Apocrita</taxon>
        <taxon>Aculeata</taxon>
        <taxon>Apoidea</taxon>
        <taxon>Anthophila</taxon>
        <taxon>Apidae</taxon>
        <taxon>Melipona</taxon>
    </lineage>
</organism>
<proteinExistence type="predicted"/>
<evidence type="ECO:0000313" key="2">
    <source>
        <dbReference type="EMBL" id="KAK1119124.1"/>
    </source>
</evidence>
<gene>
    <name evidence="2" type="ORF">K0M31_013624</name>
</gene>
<accession>A0AA40FHS9</accession>
<protein>
    <submittedName>
        <fullName evidence="2">Uncharacterized protein</fullName>
    </submittedName>
</protein>
<feature type="compositionally biased region" description="Acidic residues" evidence="1">
    <location>
        <begin position="90"/>
        <end position="103"/>
    </location>
</feature>
<reference evidence="2" key="1">
    <citation type="submission" date="2021-10" db="EMBL/GenBank/DDBJ databases">
        <title>Melipona bicolor Genome sequencing and assembly.</title>
        <authorList>
            <person name="Araujo N.S."/>
            <person name="Arias M.C."/>
        </authorList>
    </citation>
    <scope>NUCLEOTIDE SEQUENCE</scope>
    <source>
        <strain evidence="2">USP_2M_L1-L4_2017</strain>
        <tissue evidence="2">Whole body</tissue>
    </source>
</reference>
<dbReference type="EMBL" id="JAHYIQ010000038">
    <property type="protein sequence ID" value="KAK1119124.1"/>
    <property type="molecule type" value="Genomic_DNA"/>
</dbReference>
<comment type="caution">
    <text evidence="2">The sequence shown here is derived from an EMBL/GenBank/DDBJ whole genome shotgun (WGS) entry which is preliminary data.</text>
</comment>
<evidence type="ECO:0000256" key="1">
    <source>
        <dbReference type="SAM" id="MobiDB-lite"/>
    </source>
</evidence>